<name>H0EM51_GLAL7</name>
<dbReference type="EMBL" id="AGUE01000083">
    <property type="protein sequence ID" value="EHL00395.1"/>
    <property type="molecule type" value="Genomic_DNA"/>
</dbReference>
<dbReference type="HOGENOM" id="CLU_1594705_0_0_1"/>
<evidence type="ECO:0000313" key="3">
    <source>
        <dbReference type="Proteomes" id="UP000005446"/>
    </source>
</evidence>
<dbReference type="OrthoDB" id="1928087at2759"/>
<accession>H0EM51</accession>
<feature type="region of interest" description="Disordered" evidence="1">
    <location>
        <begin position="43"/>
        <end position="62"/>
    </location>
</feature>
<gene>
    <name evidence="2" type="ORF">M7I_3678</name>
</gene>
<dbReference type="InParanoid" id="H0EM51"/>
<evidence type="ECO:0000313" key="2">
    <source>
        <dbReference type="EMBL" id="EHL00395.1"/>
    </source>
</evidence>
<comment type="caution">
    <text evidence="2">The sequence shown here is derived from an EMBL/GenBank/DDBJ whole genome shotgun (WGS) entry which is preliminary data.</text>
</comment>
<dbReference type="Proteomes" id="UP000005446">
    <property type="component" value="Unassembled WGS sequence"/>
</dbReference>
<sequence length="167" mass="19232">MVVYDAQAQLYALMEDVNRQLQLSVRSHDGHLKKEQATRRTIIDHGPTAARKNDTDDTEDTEEAVASPCTLRMQGSDTASVASEDYPHTQFENVSLIKNLYHHSFCYAYLNPPSSHIMEELCYECDDEVTEPPDMRLKLCLLRRTIYVLRNGQILNVTEVFDFMTER</sequence>
<evidence type="ECO:0000256" key="1">
    <source>
        <dbReference type="SAM" id="MobiDB-lite"/>
    </source>
</evidence>
<dbReference type="AlphaFoldDB" id="H0EM51"/>
<reference evidence="2 3" key="1">
    <citation type="journal article" date="2012" name="Eukaryot. Cell">
        <title>Genome sequence of the fungus Glarea lozoyensis: the first genome sequence of a species from the Helotiaceae family.</title>
        <authorList>
            <person name="Youssar L."/>
            <person name="Gruening B.A."/>
            <person name="Erxleben A."/>
            <person name="Guenther S."/>
            <person name="Huettel W."/>
        </authorList>
    </citation>
    <scope>NUCLEOTIDE SEQUENCE [LARGE SCALE GENOMIC DNA]</scope>
    <source>
        <strain evidence="3">ATCC 74030 / MF5533</strain>
    </source>
</reference>
<proteinExistence type="predicted"/>
<protein>
    <submittedName>
        <fullName evidence="2">Uncharacterized protein</fullName>
    </submittedName>
</protein>
<organism evidence="2 3">
    <name type="scientific">Glarea lozoyensis (strain ATCC 74030 / MF5533)</name>
    <dbReference type="NCBI Taxonomy" id="1104152"/>
    <lineage>
        <taxon>Eukaryota</taxon>
        <taxon>Fungi</taxon>
        <taxon>Dikarya</taxon>
        <taxon>Ascomycota</taxon>
        <taxon>Pezizomycotina</taxon>
        <taxon>Leotiomycetes</taxon>
        <taxon>Helotiales</taxon>
        <taxon>Helotiaceae</taxon>
        <taxon>Glarea</taxon>
    </lineage>
</organism>
<keyword evidence="3" id="KW-1185">Reference proteome</keyword>